<dbReference type="PANTHER" id="PTHR35792:SF1">
    <property type="entry name" value="SLL0268 PROTEIN"/>
    <property type="match status" value="1"/>
</dbReference>
<evidence type="ECO:0000313" key="2">
    <source>
        <dbReference type="EMBL" id="EKU27446.1"/>
    </source>
</evidence>
<evidence type="ECO:0000313" key="3">
    <source>
        <dbReference type="Proteomes" id="UP000016057"/>
    </source>
</evidence>
<proteinExistence type="predicted"/>
<name>K8ZPE3_9ENTE</name>
<sequence>MGKKLTGFLLGTVIGGGAALLFAPRSGKELRQKVTDKLNKTSLQNAVETVDEVANEVTSNLQQQTEEIARQLKEKAMQNDTSTVVEEEEIVVPFQEEAVEEAPVEETAETTEEKTAE</sequence>
<dbReference type="AlphaFoldDB" id="K8ZPE3"/>
<keyword evidence="1" id="KW-0472">Membrane</keyword>
<dbReference type="eggNOG" id="COG4980">
    <property type="taxonomic scope" value="Bacteria"/>
</dbReference>
<keyword evidence="1" id="KW-1133">Transmembrane helix</keyword>
<protein>
    <recommendedName>
        <fullName evidence="4">General stress protein</fullName>
    </recommendedName>
</protein>
<reference evidence="2 3" key="1">
    <citation type="journal article" date="2013" name="Genome Announc.">
        <title>Draft Genome Sequence of Catellicoccus marimammalium, a Novel Species Commonly Found in Gull Feces.</title>
        <authorList>
            <person name="Weigand M.R."/>
            <person name="Ryu H."/>
            <person name="Bozcek L."/>
            <person name="Konstantinidis K.T."/>
            <person name="Santo Domingo J.W."/>
        </authorList>
    </citation>
    <scope>NUCLEOTIDE SEQUENCE [LARGE SCALE GENOMIC DNA]</scope>
    <source>
        <strain evidence="2 3">M35/04/3</strain>
    </source>
</reference>
<keyword evidence="1" id="KW-0812">Transmembrane</keyword>
<comment type="caution">
    <text evidence="2">The sequence shown here is derived from an EMBL/GenBank/DDBJ whole genome shotgun (WGS) entry which is preliminary data.</text>
</comment>
<evidence type="ECO:0008006" key="4">
    <source>
        <dbReference type="Google" id="ProtNLM"/>
    </source>
</evidence>
<dbReference type="InterPro" id="IPR052928">
    <property type="entry name" value="Desiccation-related_membrane"/>
</dbReference>
<accession>K8ZPE3</accession>
<dbReference type="Proteomes" id="UP000016057">
    <property type="component" value="Unassembled WGS sequence"/>
</dbReference>
<evidence type="ECO:0000256" key="1">
    <source>
        <dbReference type="SAM" id="Phobius"/>
    </source>
</evidence>
<gene>
    <name evidence="2" type="ORF">C683_0777</name>
</gene>
<keyword evidence="3" id="KW-1185">Reference proteome</keyword>
<dbReference type="InterPro" id="IPR024623">
    <property type="entry name" value="YtxH"/>
</dbReference>
<organism evidence="2 3">
    <name type="scientific">Catellicoccus marimammalium M35/04/3</name>
    <dbReference type="NCBI Taxonomy" id="1234409"/>
    <lineage>
        <taxon>Bacteria</taxon>
        <taxon>Bacillati</taxon>
        <taxon>Bacillota</taxon>
        <taxon>Bacilli</taxon>
        <taxon>Lactobacillales</taxon>
        <taxon>Enterococcaceae</taxon>
        <taxon>Catellicoccus</taxon>
    </lineage>
</organism>
<dbReference type="EMBL" id="AMYT01000017">
    <property type="protein sequence ID" value="EKU27446.1"/>
    <property type="molecule type" value="Genomic_DNA"/>
</dbReference>
<feature type="transmembrane region" description="Helical" evidence="1">
    <location>
        <begin position="6"/>
        <end position="23"/>
    </location>
</feature>
<dbReference type="STRING" id="1234409.C683_0777"/>
<dbReference type="Pfam" id="PF12732">
    <property type="entry name" value="YtxH"/>
    <property type="match status" value="1"/>
</dbReference>
<dbReference type="RefSeq" id="WP_009490220.1">
    <property type="nucleotide sequence ID" value="NZ_AMYT01000017.1"/>
</dbReference>
<dbReference type="PANTHER" id="PTHR35792">
    <property type="entry name" value="GENERAL STRESS PROTEIN"/>
    <property type="match status" value="1"/>
</dbReference>